<sequence>MQNETAMISPARLFIPTVADPAVARSIDVTDQRDVESWMEALGVTETELRLAVAEVGSSVQDVRDHLGC</sequence>
<comment type="caution">
    <text evidence="1">The sequence shown here is derived from an EMBL/GenBank/DDBJ whole genome shotgun (WGS) entry which is preliminary data.</text>
</comment>
<name>A0ABP8HSG1_9BURK</name>
<reference evidence="2" key="1">
    <citation type="journal article" date="2019" name="Int. J. Syst. Evol. Microbiol.">
        <title>The Global Catalogue of Microorganisms (GCM) 10K type strain sequencing project: providing services to taxonomists for standard genome sequencing and annotation.</title>
        <authorList>
            <consortium name="The Broad Institute Genomics Platform"/>
            <consortium name="The Broad Institute Genome Sequencing Center for Infectious Disease"/>
            <person name="Wu L."/>
            <person name="Ma J."/>
        </authorList>
    </citation>
    <scope>NUCLEOTIDE SEQUENCE [LARGE SCALE GENOMIC DNA]</scope>
    <source>
        <strain evidence="2">JCM 17804</strain>
    </source>
</reference>
<dbReference type="InterPro" id="IPR022037">
    <property type="entry name" value="DUF3606"/>
</dbReference>
<dbReference type="EMBL" id="BAABGJ010000021">
    <property type="protein sequence ID" value="GAA4343672.1"/>
    <property type="molecule type" value="Genomic_DNA"/>
</dbReference>
<proteinExistence type="predicted"/>
<keyword evidence="2" id="KW-1185">Reference proteome</keyword>
<evidence type="ECO:0000313" key="2">
    <source>
        <dbReference type="Proteomes" id="UP001500975"/>
    </source>
</evidence>
<dbReference type="Pfam" id="PF12244">
    <property type="entry name" value="DUF3606"/>
    <property type="match status" value="1"/>
</dbReference>
<gene>
    <name evidence="1" type="ORF">GCM10023165_26330</name>
</gene>
<evidence type="ECO:0000313" key="1">
    <source>
        <dbReference type="EMBL" id="GAA4343672.1"/>
    </source>
</evidence>
<evidence type="ECO:0008006" key="3">
    <source>
        <dbReference type="Google" id="ProtNLM"/>
    </source>
</evidence>
<organism evidence="1 2">
    <name type="scientific">Variovorax defluvii</name>
    <dbReference type="NCBI Taxonomy" id="913761"/>
    <lineage>
        <taxon>Bacteria</taxon>
        <taxon>Pseudomonadati</taxon>
        <taxon>Pseudomonadota</taxon>
        <taxon>Betaproteobacteria</taxon>
        <taxon>Burkholderiales</taxon>
        <taxon>Comamonadaceae</taxon>
        <taxon>Variovorax</taxon>
    </lineage>
</organism>
<protein>
    <recommendedName>
        <fullName evidence="3">DUF3606 domain-containing protein</fullName>
    </recommendedName>
</protein>
<dbReference type="Proteomes" id="UP001500975">
    <property type="component" value="Unassembled WGS sequence"/>
</dbReference>
<accession>A0ABP8HSG1</accession>